<feature type="domain" description="CBS" evidence="5">
    <location>
        <begin position="50"/>
        <end position="109"/>
    </location>
</feature>
<dbReference type="PANTHER" id="PTHR43080:SF2">
    <property type="entry name" value="CBS DOMAIN-CONTAINING PROTEIN"/>
    <property type="match status" value="1"/>
</dbReference>
<feature type="domain" description="CBS" evidence="5">
    <location>
        <begin position="193"/>
        <end position="248"/>
    </location>
</feature>
<organism evidence="6">
    <name type="scientific">Candidatus Methanogaster sp. ANME-2c ERB4</name>
    <dbReference type="NCBI Taxonomy" id="2759911"/>
    <lineage>
        <taxon>Archaea</taxon>
        <taxon>Methanobacteriati</taxon>
        <taxon>Methanobacteriota</taxon>
        <taxon>Stenosarchaea group</taxon>
        <taxon>Methanomicrobia</taxon>
        <taxon>Methanosarcinales</taxon>
        <taxon>ANME-2 cluster</taxon>
        <taxon>Candidatus Methanogasteraceae</taxon>
        <taxon>Candidatus Methanogaster</taxon>
    </lineage>
</organism>
<gene>
    <name evidence="6" type="ORF">KOFJCHGD_00003</name>
</gene>
<keyword evidence="1" id="KW-0028">Amino-acid biosynthesis</keyword>
<evidence type="ECO:0000256" key="4">
    <source>
        <dbReference type="PROSITE-ProRule" id="PRU00703"/>
    </source>
</evidence>
<dbReference type="SMART" id="SM00116">
    <property type="entry name" value="CBS"/>
    <property type="match status" value="4"/>
</dbReference>
<protein>
    <recommendedName>
        <fullName evidence="5">CBS domain-containing protein</fullName>
    </recommendedName>
</protein>
<sequence>MITRDLLGDVMKRQQTTKPRITMVGGALDRGGDKINAHAAIHHGDILAIATEDVVTVPPTTTIMSTVKTMLNHGFRRIPIADAGTQQLRGIIVCRDIVDFLCGGPRHSLVTNRFDGNILAAVNEEVREIMETDVAYLHTDSSIEDALKLMKEKNIGYLPVMDKDERVSAIVTEQDFMQLVAGIKIGATIADYMSTNVVTVPPDAPIGTAGKLMIDNGFRRLPVVKNDILLGIVTAFDVLRFLGSGEALTKGATGIDDALSVPVKTLVIRDVVWTTSDRDIGDAAEMMAENGVGSLPIIDDGVLTGMLTERDFVQVLTTSRQ</sequence>
<keyword evidence="3" id="KW-0486">Methionine biosynthesis</keyword>
<keyword evidence="2 4" id="KW-0129">CBS domain</keyword>
<dbReference type="Pfam" id="PF00571">
    <property type="entry name" value="CBS"/>
    <property type="match status" value="4"/>
</dbReference>
<dbReference type="InterPro" id="IPR000644">
    <property type="entry name" value="CBS_dom"/>
</dbReference>
<feature type="domain" description="CBS" evidence="5">
    <location>
        <begin position="267"/>
        <end position="321"/>
    </location>
</feature>
<dbReference type="InterPro" id="IPR051257">
    <property type="entry name" value="Diverse_CBS-Domain"/>
</dbReference>
<dbReference type="SUPFAM" id="SSF54631">
    <property type="entry name" value="CBS-domain pair"/>
    <property type="match status" value="3"/>
</dbReference>
<evidence type="ECO:0000256" key="3">
    <source>
        <dbReference type="ARBA" id="ARBA00023167"/>
    </source>
</evidence>
<evidence type="ECO:0000259" key="5">
    <source>
        <dbReference type="PROSITE" id="PS51371"/>
    </source>
</evidence>
<reference evidence="6" key="1">
    <citation type="submission" date="2020-06" db="EMBL/GenBank/DDBJ databases">
        <title>Unique genomic features of the anaerobic methanotrophic archaea.</title>
        <authorList>
            <person name="Chadwick G.L."/>
            <person name="Skennerton C.T."/>
            <person name="Laso-Perez R."/>
            <person name="Leu A.O."/>
            <person name="Speth D.R."/>
            <person name="Yu H."/>
            <person name="Morgan-Lang C."/>
            <person name="Hatzenpichler R."/>
            <person name="Goudeau D."/>
            <person name="Malmstrom R."/>
            <person name="Brazelton W.J."/>
            <person name="Woyke T."/>
            <person name="Hallam S.J."/>
            <person name="Tyson G.W."/>
            <person name="Wegener G."/>
            <person name="Boetius A."/>
            <person name="Orphan V."/>
        </authorList>
    </citation>
    <scope>NUCLEOTIDE SEQUENCE</scope>
</reference>
<evidence type="ECO:0000256" key="2">
    <source>
        <dbReference type="ARBA" id="ARBA00023122"/>
    </source>
</evidence>
<feature type="domain" description="CBS" evidence="5">
    <location>
        <begin position="130"/>
        <end position="188"/>
    </location>
</feature>
<proteinExistence type="predicted"/>
<dbReference type="GO" id="GO:0009086">
    <property type="term" value="P:methionine biosynthetic process"/>
    <property type="evidence" value="ECO:0007669"/>
    <property type="project" value="UniProtKB-KW"/>
</dbReference>
<dbReference type="CDD" id="cd17779">
    <property type="entry name" value="CBS_archAMPK_gamma-repeat1"/>
    <property type="match status" value="1"/>
</dbReference>
<accession>A0A7G9YIA4</accession>
<dbReference type="InterPro" id="IPR046342">
    <property type="entry name" value="CBS_dom_sf"/>
</dbReference>
<dbReference type="Gene3D" id="3.10.580.10">
    <property type="entry name" value="CBS-domain"/>
    <property type="match status" value="2"/>
</dbReference>
<name>A0A7G9YIA4_9EURY</name>
<evidence type="ECO:0000313" key="6">
    <source>
        <dbReference type="EMBL" id="QNO47738.1"/>
    </source>
</evidence>
<dbReference type="PANTHER" id="PTHR43080">
    <property type="entry name" value="CBS DOMAIN-CONTAINING PROTEIN CBSX3, MITOCHONDRIAL"/>
    <property type="match status" value="1"/>
</dbReference>
<dbReference type="EMBL" id="MT631273">
    <property type="protein sequence ID" value="QNO47738.1"/>
    <property type="molecule type" value="Genomic_DNA"/>
</dbReference>
<evidence type="ECO:0000256" key="1">
    <source>
        <dbReference type="ARBA" id="ARBA00022605"/>
    </source>
</evidence>
<dbReference type="AlphaFoldDB" id="A0A7G9YIA4"/>
<dbReference type="PROSITE" id="PS51371">
    <property type="entry name" value="CBS"/>
    <property type="match status" value="4"/>
</dbReference>